<dbReference type="InterPro" id="IPR001387">
    <property type="entry name" value="Cro/C1-type_HTH"/>
</dbReference>
<evidence type="ECO:0000313" key="3">
    <source>
        <dbReference type="EMBL" id="GAA3838413.1"/>
    </source>
</evidence>
<gene>
    <name evidence="3" type="ORF">GCM10022403_083630</name>
</gene>
<dbReference type="Gene3D" id="1.10.260.40">
    <property type="entry name" value="lambda repressor-like DNA-binding domains"/>
    <property type="match status" value="1"/>
</dbReference>
<proteinExistence type="predicted"/>
<dbReference type="Pfam" id="PF01381">
    <property type="entry name" value="HTH_3"/>
    <property type="match status" value="1"/>
</dbReference>
<feature type="domain" description="HTH cro/C1-type" evidence="2">
    <location>
        <begin position="12"/>
        <end position="67"/>
    </location>
</feature>
<evidence type="ECO:0000256" key="1">
    <source>
        <dbReference type="ARBA" id="ARBA00023125"/>
    </source>
</evidence>
<evidence type="ECO:0000313" key="4">
    <source>
        <dbReference type="Proteomes" id="UP001501009"/>
    </source>
</evidence>
<dbReference type="SMART" id="SM00530">
    <property type="entry name" value="HTH_XRE"/>
    <property type="match status" value="1"/>
</dbReference>
<protein>
    <submittedName>
        <fullName evidence="3">Helix-turn-helix transcriptional regulator</fullName>
    </submittedName>
</protein>
<dbReference type="SUPFAM" id="SSF47413">
    <property type="entry name" value="lambda repressor-like DNA-binding domains"/>
    <property type="match status" value="1"/>
</dbReference>
<dbReference type="PANTHER" id="PTHR46797:SF1">
    <property type="entry name" value="METHYLPHOSPHONATE SYNTHASE"/>
    <property type="match status" value="1"/>
</dbReference>
<keyword evidence="4" id="KW-1185">Reference proteome</keyword>
<organism evidence="3 4">
    <name type="scientific">Streptomyces coacervatus</name>
    <dbReference type="NCBI Taxonomy" id="647381"/>
    <lineage>
        <taxon>Bacteria</taxon>
        <taxon>Bacillati</taxon>
        <taxon>Actinomycetota</taxon>
        <taxon>Actinomycetes</taxon>
        <taxon>Kitasatosporales</taxon>
        <taxon>Streptomycetaceae</taxon>
        <taxon>Streptomyces</taxon>
    </lineage>
</organism>
<evidence type="ECO:0000259" key="2">
    <source>
        <dbReference type="PROSITE" id="PS50943"/>
    </source>
</evidence>
<dbReference type="PANTHER" id="PTHR46797">
    <property type="entry name" value="HTH-TYPE TRANSCRIPTIONAL REGULATOR"/>
    <property type="match status" value="1"/>
</dbReference>
<dbReference type="InterPro" id="IPR010982">
    <property type="entry name" value="Lambda_DNA-bd_dom_sf"/>
</dbReference>
<dbReference type="EMBL" id="BAABDE010000034">
    <property type="protein sequence ID" value="GAA3838413.1"/>
    <property type="molecule type" value="Genomic_DNA"/>
</dbReference>
<reference evidence="4" key="1">
    <citation type="journal article" date="2019" name="Int. J. Syst. Evol. Microbiol.">
        <title>The Global Catalogue of Microorganisms (GCM) 10K type strain sequencing project: providing services to taxonomists for standard genome sequencing and annotation.</title>
        <authorList>
            <consortium name="The Broad Institute Genomics Platform"/>
            <consortium name="The Broad Institute Genome Sequencing Center for Infectious Disease"/>
            <person name="Wu L."/>
            <person name="Ma J."/>
        </authorList>
    </citation>
    <scope>NUCLEOTIDE SEQUENCE [LARGE SCALE GENOMIC DNA]</scope>
    <source>
        <strain evidence="4">JCM 17138</strain>
    </source>
</reference>
<keyword evidence="1" id="KW-0238">DNA-binding</keyword>
<sequence length="404" mass="44285">MDPATLPVGARVKYYRRKNGNRSQAAVAGLCGITERYLQQIEAGTKVPSARVLSRLAAELGVPVAALLADEPVVCPTAPLTAAPAVARALMGCGPPRNDEPPDAAELRERVGEAWGIWQSSRTRFTEAAEILPDLITEVELAVRAHRTGNDAAARREVLRVAADLYGLLRSYCRRAGRLDLSLMVADRAIRAAESADDPVRIAAAQWNLGHVLLSHDEPGAVDEAKDVALSAVAQLRQAPVTIASKAVEGALELVAVVSDARRHRWWEARQRLEQHAAPLARQVGEGNVQWTVFGPTNVEMHAMSIEMLAGEAVEGLRVADQIDTSRLPSRERQFTFGLELARCHDLRREDAAVLVHLLDLEEIAPEDLVRSALARSMILDLQKRVRPTFRRQVTDLTQRLQLV</sequence>
<accession>A0ABP7J9K4</accession>
<name>A0ABP7J9K4_9ACTN</name>
<dbReference type="CDD" id="cd00093">
    <property type="entry name" value="HTH_XRE"/>
    <property type="match status" value="1"/>
</dbReference>
<dbReference type="PROSITE" id="PS50943">
    <property type="entry name" value="HTH_CROC1"/>
    <property type="match status" value="1"/>
</dbReference>
<comment type="caution">
    <text evidence="3">The sequence shown here is derived from an EMBL/GenBank/DDBJ whole genome shotgun (WGS) entry which is preliminary data.</text>
</comment>
<dbReference type="Proteomes" id="UP001501009">
    <property type="component" value="Unassembled WGS sequence"/>
</dbReference>
<dbReference type="InterPro" id="IPR050807">
    <property type="entry name" value="TransReg_Diox_bact_type"/>
</dbReference>